<dbReference type="CDD" id="cd08838">
    <property type="entry name" value="ArfGap_AGFG"/>
    <property type="match status" value="1"/>
</dbReference>
<evidence type="ECO:0000256" key="6">
    <source>
        <dbReference type="SAM" id="MobiDB-lite"/>
    </source>
</evidence>
<feature type="region of interest" description="Disordered" evidence="6">
    <location>
        <begin position="370"/>
        <end position="413"/>
    </location>
</feature>
<dbReference type="GO" id="GO:0005737">
    <property type="term" value="C:cytoplasm"/>
    <property type="evidence" value="ECO:0007669"/>
    <property type="project" value="TreeGrafter"/>
</dbReference>
<dbReference type="InterPro" id="IPR038508">
    <property type="entry name" value="ArfGAP_dom_sf"/>
</dbReference>
<dbReference type="Gene3D" id="1.10.220.150">
    <property type="entry name" value="Arf GTPase activating protein"/>
    <property type="match status" value="1"/>
</dbReference>
<dbReference type="GO" id="GO:0005096">
    <property type="term" value="F:GTPase activator activity"/>
    <property type="evidence" value="ECO:0007669"/>
    <property type="project" value="InterPro"/>
</dbReference>
<dbReference type="FunFam" id="1.10.220.150:FF:000005">
    <property type="entry name" value="Arf-GAP domain and FG repeat-containing protein 1"/>
    <property type="match status" value="1"/>
</dbReference>
<name>A0A9J6BYJ4_POLVA</name>
<keyword evidence="9" id="KW-1185">Reference proteome</keyword>
<keyword evidence="4" id="KW-0862">Zinc</keyword>
<evidence type="ECO:0000256" key="3">
    <source>
        <dbReference type="ARBA" id="ARBA00022771"/>
    </source>
</evidence>
<evidence type="ECO:0000313" key="8">
    <source>
        <dbReference type="EMBL" id="KAG5674927.1"/>
    </source>
</evidence>
<dbReference type="GO" id="GO:0008270">
    <property type="term" value="F:zinc ion binding"/>
    <property type="evidence" value="ECO:0007669"/>
    <property type="project" value="UniProtKB-KW"/>
</dbReference>
<dbReference type="PANTHER" id="PTHR46134:SF3">
    <property type="entry name" value="ARFGAP WITH FG REPEATS 1"/>
    <property type="match status" value="1"/>
</dbReference>
<dbReference type="SMART" id="SM00105">
    <property type="entry name" value="ArfGap"/>
    <property type="match status" value="1"/>
</dbReference>
<dbReference type="InterPro" id="IPR037278">
    <property type="entry name" value="ARFGAP/RecO"/>
</dbReference>
<sequence length="483" mass="53280">MLKPKQESNNDKILKTLREIVSSGSNRQCFDCGQRGVTYVNMTIGSFVCTSCSGVLRGLTPPHRVKSISMATFTPDELEFVRTHGNDECAKTWLGLWDSKRTLKQDHRDFMIDKYERKRYYLEPASPLKSINTSSTSTSTLQQQSSATTNGIATKSNHSSDNLAVLKLTPPATNNRHHHRTNHHNELNGNGIHLYNGSSSSTNGSIKSDNNNDFVADFSKASIYNSNNSLNSTGSGGHVNGKITNGFGDTSVTTTNNSDVNANFADFDNNKIYNAAEEYYKNNSNNSTINSPSSNSIQWNIWQHFHWPSNPEQNRWSLPMSTSSLSNNSLNSSSGTGTFNSNSSLNSTPSADRYAALKDLDEQLREAKALSEATTNEQNPPASTAIPVNPFKNPFQQQQQQHHHHQQQQQSYQNWTIPDSQSQFNGFGSPLNSNGFTNGFYYTNNMTQQPSPFNGKAVFSNPFMTTGSATAATTTGSSNNPFL</sequence>
<accession>A0A9J6BYJ4</accession>
<evidence type="ECO:0000313" key="9">
    <source>
        <dbReference type="Proteomes" id="UP001107558"/>
    </source>
</evidence>
<feature type="domain" description="Arf-GAP" evidence="7">
    <location>
        <begin position="11"/>
        <end position="129"/>
    </location>
</feature>
<feature type="compositionally biased region" description="Polar residues" evidence="6">
    <location>
        <begin position="372"/>
        <end position="382"/>
    </location>
</feature>
<dbReference type="GO" id="GO:0016020">
    <property type="term" value="C:membrane"/>
    <property type="evidence" value="ECO:0007669"/>
    <property type="project" value="TreeGrafter"/>
</dbReference>
<dbReference type="PROSITE" id="PS50115">
    <property type="entry name" value="ARFGAP"/>
    <property type="match status" value="1"/>
</dbReference>
<protein>
    <recommendedName>
        <fullName evidence="7">Arf-GAP domain-containing protein</fullName>
    </recommendedName>
</protein>
<feature type="region of interest" description="Disordered" evidence="6">
    <location>
        <begin position="318"/>
        <end position="347"/>
    </location>
</feature>
<evidence type="ECO:0000259" key="7">
    <source>
        <dbReference type="PROSITE" id="PS50115"/>
    </source>
</evidence>
<dbReference type="InterPro" id="IPR001164">
    <property type="entry name" value="ArfGAP_dom"/>
</dbReference>
<reference evidence="8" key="1">
    <citation type="submission" date="2021-03" db="EMBL/GenBank/DDBJ databases">
        <title>Chromosome level genome of the anhydrobiotic midge Polypedilum vanderplanki.</title>
        <authorList>
            <person name="Yoshida Y."/>
            <person name="Kikawada T."/>
            <person name="Gusev O."/>
        </authorList>
    </citation>
    <scope>NUCLEOTIDE SEQUENCE</scope>
    <source>
        <strain evidence="8">NIAS01</strain>
        <tissue evidence="8">Whole body or cell culture</tissue>
    </source>
</reference>
<dbReference type="Pfam" id="PF01412">
    <property type="entry name" value="ArfGap"/>
    <property type="match status" value="1"/>
</dbReference>
<dbReference type="EMBL" id="JADBJN010000002">
    <property type="protein sequence ID" value="KAG5674927.1"/>
    <property type="molecule type" value="Genomic_DNA"/>
</dbReference>
<feature type="compositionally biased region" description="Low complexity" evidence="6">
    <location>
        <begin position="133"/>
        <end position="149"/>
    </location>
</feature>
<proteinExistence type="predicted"/>
<dbReference type="OrthoDB" id="6036at2759"/>
<feature type="region of interest" description="Disordered" evidence="6">
    <location>
        <begin position="132"/>
        <end position="157"/>
    </location>
</feature>
<keyword evidence="2" id="KW-0677">Repeat</keyword>
<dbReference type="InterPro" id="IPR052248">
    <property type="entry name" value="Arf-GAP_FG-repeat_protein"/>
</dbReference>
<evidence type="ECO:0000256" key="1">
    <source>
        <dbReference type="ARBA" id="ARBA00022723"/>
    </source>
</evidence>
<dbReference type="PRINTS" id="PR00405">
    <property type="entry name" value="REVINTRACTNG"/>
</dbReference>
<keyword evidence="3 5" id="KW-0863">Zinc-finger</keyword>
<evidence type="ECO:0000256" key="5">
    <source>
        <dbReference type="PROSITE-ProRule" id="PRU00288"/>
    </source>
</evidence>
<evidence type="ECO:0000256" key="4">
    <source>
        <dbReference type="ARBA" id="ARBA00022833"/>
    </source>
</evidence>
<evidence type="ECO:0000256" key="2">
    <source>
        <dbReference type="ARBA" id="ARBA00022737"/>
    </source>
</evidence>
<keyword evidence="1" id="KW-0479">Metal-binding</keyword>
<dbReference type="PANTHER" id="PTHR46134">
    <property type="entry name" value="DRONGO, ISOFORM F"/>
    <property type="match status" value="1"/>
</dbReference>
<comment type="caution">
    <text evidence="8">The sequence shown here is derived from an EMBL/GenBank/DDBJ whole genome shotgun (WGS) entry which is preliminary data.</text>
</comment>
<organism evidence="8 9">
    <name type="scientific">Polypedilum vanderplanki</name>
    <name type="common">Sleeping chironomid midge</name>
    <dbReference type="NCBI Taxonomy" id="319348"/>
    <lineage>
        <taxon>Eukaryota</taxon>
        <taxon>Metazoa</taxon>
        <taxon>Ecdysozoa</taxon>
        <taxon>Arthropoda</taxon>
        <taxon>Hexapoda</taxon>
        <taxon>Insecta</taxon>
        <taxon>Pterygota</taxon>
        <taxon>Neoptera</taxon>
        <taxon>Endopterygota</taxon>
        <taxon>Diptera</taxon>
        <taxon>Nematocera</taxon>
        <taxon>Chironomoidea</taxon>
        <taxon>Chironomidae</taxon>
        <taxon>Chironominae</taxon>
        <taxon>Polypedilum</taxon>
        <taxon>Polypedilum</taxon>
    </lineage>
</organism>
<dbReference type="Proteomes" id="UP001107558">
    <property type="component" value="Chromosome 2"/>
</dbReference>
<gene>
    <name evidence="8" type="ORF">PVAND_004872</name>
</gene>
<dbReference type="AlphaFoldDB" id="A0A9J6BYJ4"/>
<dbReference type="SUPFAM" id="SSF57863">
    <property type="entry name" value="ArfGap/RecO-like zinc finger"/>
    <property type="match status" value="1"/>
</dbReference>